<dbReference type="GO" id="GO:0000422">
    <property type="term" value="P:autophagy of mitochondrion"/>
    <property type="evidence" value="ECO:0007669"/>
    <property type="project" value="TreeGrafter"/>
</dbReference>
<organism evidence="7 9">
    <name type="scientific">Petrolisthes cinctipes</name>
    <name type="common">Flat porcelain crab</name>
    <dbReference type="NCBI Taxonomy" id="88211"/>
    <lineage>
        <taxon>Eukaryota</taxon>
        <taxon>Metazoa</taxon>
        <taxon>Ecdysozoa</taxon>
        <taxon>Arthropoda</taxon>
        <taxon>Crustacea</taxon>
        <taxon>Multicrustacea</taxon>
        <taxon>Malacostraca</taxon>
        <taxon>Eumalacostraca</taxon>
        <taxon>Eucarida</taxon>
        <taxon>Decapoda</taxon>
        <taxon>Pleocyemata</taxon>
        <taxon>Anomura</taxon>
        <taxon>Galatheoidea</taxon>
        <taxon>Porcellanidae</taxon>
        <taxon>Petrolisthes</taxon>
    </lineage>
</organism>
<evidence type="ECO:0000256" key="5">
    <source>
        <dbReference type="ARBA" id="ARBA00023006"/>
    </source>
</evidence>
<evidence type="ECO:0000313" key="9">
    <source>
        <dbReference type="Proteomes" id="UP001286313"/>
    </source>
</evidence>
<dbReference type="InterPro" id="IPR007135">
    <property type="entry name" value="Atg3/Atg10"/>
</dbReference>
<dbReference type="GO" id="GO:0032446">
    <property type="term" value="P:protein modification by small protein conjugation"/>
    <property type="evidence" value="ECO:0007669"/>
    <property type="project" value="TreeGrafter"/>
</dbReference>
<keyword evidence="5" id="KW-0072">Autophagy</keyword>
<dbReference type="EMBL" id="JAWQEG010003721">
    <property type="protein sequence ID" value="KAK3864776.1"/>
    <property type="molecule type" value="Genomic_DNA"/>
</dbReference>
<dbReference type="AlphaFoldDB" id="A0AAE1F0Q3"/>
<keyword evidence="4" id="KW-0833">Ubl conjugation pathway</keyword>
<dbReference type="Pfam" id="PF03987">
    <property type="entry name" value="Autophagy_act_C"/>
    <property type="match status" value="1"/>
</dbReference>
<evidence type="ECO:0000256" key="6">
    <source>
        <dbReference type="ARBA" id="ARBA00029833"/>
    </source>
</evidence>
<dbReference type="EMBL" id="JAWQEG010001379">
    <property type="protein sequence ID" value="KAK3879897.1"/>
    <property type="molecule type" value="Genomic_DNA"/>
</dbReference>
<comment type="similarity">
    <text evidence="1">Belongs to the ATG10 family.</text>
</comment>
<dbReference type="GO" id="GO:0000045">
    <property type="term" value="P:autophagosome assembly"/>
    <property type="evidence" value="ECO:0007669"/>
    <property type="project" value="TreeGrafter"/>
</dbReference>
<evidence type="ECO:0000256" key="3">
    <source>
        <dbReference type="ARBA" id="ARBA00022679"/>
    </source>
</evidence>
<evidence type="ECO:0000256" key="4">
    <source>
        <dbReference type="ARBA" id="ARBA00022786"/>
    </source>
</evidence>
<dbReference type="PANTHER" id="PTHR14957:SF1">
    <property type="entry name" value="UBIQUITIN-LIKE-CONJUGATING ENZYME ATG10"/>
    <property type="match status" value="1"/>
</dbReference>
<comment type="caution">
    <text evidence="7">The sequence shown here is derived from an EMBL/GenBank/DDBJ whole genome shotgun (WGS) entry which is preliminary data.</text>
</comment>
<gene>
    <name evidence="8" type="ORF">Pcinc_015575</name>
    <name evidence="7" type="ORF">Pcinc_029556</name>
</gene>
<dbReference type="Gene3D" id="3.30.1460.50">
    <property type="match status" value="1"/>
</dbReference>
<proteinExistence type="inferred from homology"/>
<sequence>MACLTYEEFVTGCRVLLQVSKELGDSWVMCHSASDSSTIYLSKTQCFKADLSTSISELTAEKSESPDEIDKLIEDFTQEPEPPDPSSVSNSTPGYIITYEYHIVYSLSHSVPALYFNAWYASGKLLTLKEVWERVSNQFCEQIADNKWNSLTQTEHPVLGRPFFQLHPCRTAELMSNVCCESEQTPKDVKKYLISWLSMFGPVVGLEVPITYYNK</sequence>
<evidence type="ECO:0000256" key="2">
    <source>
        <dbReference type="ARBA" id="ARBA00021099"/>
    </source>
</evidence>
<dbReference type="GO" id="GO:0061651">
    <property type="term" value="F:Atg12 conjugating enzyme activity"/>
    <property type="evidence" value="ECO:0007669"/>
    <property type="project" value="TreeGrafter"/>
</dbReference>
<evidence type="ECO:0000256" key="1">
    <source>
        <dbReference type="ARBA" id="ARBA00005696"/>
    </source>
</evidence>
<protein>
    <recommendedName>
        <fullName evidence="2">Ubiquitin-like-conjugating enzyme ATG10</fullName>
    </recommendedName>
    <alternativeName>
        <fullName evidence="6">Autophagy-related protein 10</fullName>
    </alternativeName>
</protein>
<dbReference type="Proteomes" id="UP001286313">
    <property type="component" value="Unassembled WGS sequence"/>
</dbReference>
<keyword evidence="9" id="KW-1185">Reference proteome</keyword>
<name>A0AAE1F0Q3_PETCI</name>
<keyword evidence="3" id="KW-0808">Transferase</keyword>
<evidence type="ECO:0000313" key="7">
    <source>
        <dbReference type="EMBL" id="KAK3864776.1"/>
    </source>
</evidence>
<dbReference type="PANTHER" id="PTHR14957">
    <property type="entry name" value="UBIQUITIN-LIKE-CONJUGATING ENZYME ATG10"/>
    <property type="match status" value="1"/>
</dbReference>
<dbReference type="GO" id="GO:0005829">
    <property type="term" value="C:cytosol"/>
    <property type="evidence" value="ECO:0007669"/>
    <property type="project" value="TreeGrafter"/>
</dbReference>
<accession>A0AAE1F0Q3</accession>
<reference evidence="7" key="1">
    <citation type="submission" date="2023-10" db="EMBL/GenBank/DDBJ databases">
        <title>Genome assemblies of two species of porcelain crab, Petrolisthes cinctipes and Petrolisthes manimaculis (Anomura: Porcellanidae).</title>
        <authorList>
            <person name="Angst P."/>
        </authorList>
    </citation>
    <scope>NUCLEOTIDE SEQUENCE</scope>
    <source>
        <strain evidence="7">PB745_01</strain>
        <tissue evidence="7">Gill</tissue>
    </source>
</reference>
<evidence type="ECO:0000313" key="8">
    <source>
        <dbReference type="EMBL" id="KAK3879897.1"/>
    </source>
</evidence>